<reference evidence="1" key="1">
    <citation type="journal article" date="2023" name="Mol. Phylogenet. Evol.">
        <title>Genome-scale phylogeny and comparative genomics of the fungal order Sordariales.</title>
        <authorList>
            <person name="Hensen N."/>
            <person name="Bonometti L."/>
            <person name="Westerberg I."/>
            <person name="Brannstrom I.O."/>
            <person name="Guillou S."/>
            <person name="Cros-Aarteil S."/>
            <person name="Calhoun S."/>
            <person name="Haridas S."/>
            <person name="Kuo A."/>
            <person name="Mondo S."/>
            <person name="Pangilinan J."/>
            <person name="Riley R."/>
            <person name="LaButti K."/>
            <person name="Andreopoulos B."/>
            <person name="Lipzen A."/>
            <person name="Chen C."/>
            <person name="Yan M."/>
            <person name="Daum C."/>
            <person name="Ng V."/>
            <person name="Clum A."/>
            <person name="Steindorff A."/>
            <person name="Ohm R.A."/>
            <person name="Martin F."/>
            <person name="Silar P."/>
            <person name="Natvig D.O."/>
            <person name="Lalanne C."/>
            <person name="Gautier V."/>
            <person name="Ament-Velasquez S.L."/>
            <person name="Kruys A."/>
            <person name="Hutchinson M.I."/>
            <person name="Powell A.J."/>
            <person name="Barry K."/>
            <person name="Miller A.N."/>
            <person name="Grigoriev I.V."/>
            <person name="Debuchy R."/>
            <person name="Gladieux P."/>
            <person name="Hiltunen Thoren M."/>
            <person name="Johannesson H."/>
        </authorList>
    </citation>
    <scope>NUCLEOTIDE SEQUENCE</scope>
    <source>
        <strain evidence="1">CBS 103.79</strain>
    </source>
</reference>
<evidence type="ECO:0000313" key="2">
    <source>
        <dbReference type="Proteomes" id="UP001303889"/>
    </source>
</evidence>
<gene>
    <name evidence="1" type="ORF">C8A05DRAFT_36770</name>
</gene>
<dbReference type="Proteomes" id="UP001303889">
    <property type="component" value="Unassembled WGS sequence"/>
</dbReference>
<name>A0AAN6MGP7_9PEZI</name>
<evidence type="ECO:0000313" key="1">
    <source>
        <dbReference type="EMBL" id="KAK3899603.1"/>
    </source>
</evidence>
<dbReference type="EMBL" id="MU855763">
    <property type="protein sequence ID" value="KAK3899603.1"/>
    <property type="molecule type" value="Genomic_DNA"/>
</dbReference>
<sequence>MKLLPLLLASTATATDYFLRYTPTSLTPSTVPSWLTLTRLRTNGTLSPNLPPPPYNPADHYARFTPSSASDPYTPLVVVATNPHPPPVPGYLGLSDKDGVADAYRAVESWRVDEEGKGFLYKEWRVEEVKGGRCKPGRKVLRYKPVGGGAWGWFAVKEGERWVPWYIKKSPANEATLATWTYASVDVELVVATGRVNSNAPGGVEE</sequence>
<protein>
    <submittedName>
        <fullName evidence="1">Uncharacterized protein</fullName>
    </submittedName>
</protein>
<comment type="caution">
    <text evidence="1">The sequence shown here is derived from an EMBL/GenBank/DDBJ whole genome shotgun (WGS) entry which is preliminary data.</text>
</comment>
<accession>A0AAN6MGP7</accession>
<proteinExistence type="predicted"/>
<keyword evidence="2" id="KW-1185">Reference proteome</keyword>
<dbReference type="AlphaFoldDB" id="A0AAN6MGP7"/>
<reference evidence="1" key="2">
    <citation type="submission" date="2023-05" db="EMBL/GenBank/DDBJ databases">
        <authorList>
            <consortium name="Lawrence Berkeley National Laboratory"/>
            <person name="Steindorff A."/>
            <person name="Hensen N."/>
            <person name="Bonometti L."/>
            <person name="Westerberg I."/>
            <person name="Brannstrom I.O."/>
            <person name="Guillou S."/>
            <person name="Cros-Aarteil S."/>
            <person name="Calhoun S."/>
            <person name="Haridas S."/>
            <person name="Kuo A."/>
            <person name="Mondo S."/>
            <person name="Pangilinan J."/>
            <person name="Riley R."/>
            <person name="Labutti K."/>
            <person name="Andreopoulos B."/>
            <person name="Lipzen A."/>
            <person name="Chen C."/>
            <person name="Yanf M."/>
            <person name="Daum C."/>
            <person name="Ng V."/>
            <person name="Clum A."/>
            <person name="Ohm R."/>
            <person name="Martin F."/>
            <person name="Silar P."/>
            <person name="Natvig D."/>
            <person name="Lalanne C."/>
            <person name="Gautier V."/>
            <person name="Ament-Velasquez S.L."/>
            <person name="Kruys A."/>
            <person name="Hutchinson M.I."/>
            <person name="Powell A.J."/>
            <person name="Barry K."/>
            <person name="Miller A.N."/>
            <person name="Grigoriev I.V."/>
            <person name="Debuchy R."/>
            <person name="Gladieux P."/>
            <person name="Thoren M.H."/>
            <person name="Johannesson H."/>
        </authorList>
    </citation>
    <scope>NUCLEOTIDE SEQUENCE</scope>
    <source>
        <strain evidence="1">CBS 103.79</strain>
    </source>
</reference>
<organism evidence="1 2">
    <name type="scientific">Staphylotrichum tortipilum</name>
    <dbReference type="NCBI Taxonomy" id="2831512"/>
    <lineage>
        <taxon>Eukaryota</taxon>
        <taxon>Fungi</taxon>
        <taxon>Dikarya</taxon>
        <taxon>Ascomycota</taxon>
        <taxon>Pezizomycotina</taxon>
        <taxon>Sordariomycetes</taxon>
        <taxon>Sordariomycetidae</taxon>
        <taxon>Sordariales</taxon>
        <taxon>Chaetomiaceae</taxon>
        <taxon>Staphylotrichum</taxon>
    </lineage>
</organism>